<name>A0A8T1UGP2_9STRA</name>
<dbReference type="Pfam" id="PF00150">
    <property type="entry name" value="Cellulase"/>
    <property type="match status" value="1"/>
</dbReference>
<evidence type="ECO:0000256" key="2">
    <source>
        <dbReference type="ARBA" id="ARBA00023001"/>
    </source>
</evidence>
<dbReference type="PANTHER" id="PTHR35923:SF2">
    <property type="entry name" value="ENDOGLUCANASE"/>
    <property type="match status" value="1"/>
</dbReference>
<keyword evidence="8" id="KW-1133">Transmembrane helix</keyword>
<keyword evidence="6" id="KW-0175">Coiled coil</keyword>
<keyword evidence="8" id="KW-0472">Membrane</keyword>
<evidence type="ECO:0000313" key="10">
    <source>
        <dbReference type="EMBL" id="KAG6962627.1"/>
    </source>
</evidence>
<dbReference type="InterPro" id="IPR018087">
    <property type="entry name" value="Glyco_hydro_5_CS"/>
</dbReference>
<keyword evidence="2" id="KW-0136">Cellulose degradation</keyword>
<proteinExistence type="predicted"/>
<dbReference type="AlphaFoldDB" id="A0A8T1UGP2"/>
<feature type="region of interest" description="Disordered" evidence="7">
    <location>
        <begin position="725"/>
        <end position="756"/>
    </location>
</feature>
<dbReference type="OrthoDB" id="442731at2759"/>
<dbReference type="VEuPathDB" id="FungiDB:PC110_g3708"/>
<dbReference type="PANTHER" id="PTHR35923">
    <property type="entry name" value="MAJOR EXTRACELLULAR ENDOGLUCANASE"/>
    <property type="match status" value="1"/>
</dbReference>
<dbReference type="PROSITE" id="PS00659">
    <property type="entry name" value="GLYCOSYL_HYDROL_F5"/>
    <property type="match status" value="1"/>
</dbReference>
<gene>
    <name evidence="10" type="ORF">JG687_00007031</name>
</gene>
<keyword evidence="5" id="KW-0624">Polysaccharide degradation</keyword>
<evidence type="ECO:0000256" key="6">
    <source>
        <dbReference type="SAM" id="Coils"/>
    </source>
</evidence>
<sequence>MTSGPIEDEGDRERRQRYEETERELLAVLEAESLDDSTRKRKLVGLFDRFRSEYTQLSVKLRENLRLQRRLMEKCLQMKNELVVCALRIKTTEQVHADEIKSLVFYRDECEHAWKQSALSQERERDAMRIIDDLKTKVEELQLQVKALMANNAAMYGGNSPIGENAGERTHSNVWRDTSEEEIYGSYLAPGANDTGSDVPMMRPTMAARPSTAFHQDIAVGQLDDTGVTGGGATKTYSGRKVVWPGALFLLVITAIALGLITYFGVEEYNSAQTQQSLTESATEVDRERKVTSVKSCLLPDYATADGKIYATDSKTGEKEQLVFTGINWSGMENAEGVPHGLATKQSYLDDIAANLSDNGFNAVRLPLNAQMIIDNSAPNTKLFVNSLDTDLNVDTYIDMIKKVVQGLGKQQIGVLLDIHKIDPNFTDDTSEHLWFTDDYPIATIYKMFETLATELCSDLEYNIIGIDLKNEPVGGCWPADDTDEYCDSDVNWPRAVETIGDKILAICPNWLIVVEGNYATNTVAEINGANVTYNDWYGASLQNASVNPIALKTDGKLVFAPHFYSPSVYPSSYFFKKQSSSGDTVSVTEYPNTTEGNVLLKAAVTAVLDNAFGNAVTEAGVPTFYGEFGGIYGSMELLAGLTSTRVIEILIEYANDMNMTGGFAWAINPDGSYDFNDEYKPDDPWQYGLYTSSSWDAYHADFSTGLQNLKGSGSFPCFSKTTIVSTSTSGSSSATITTDSTTTDSSSSAAATTTTSTAASTTASGSAAATTATTTTTASSSATATAV</sequence>
<dbReference type="GO" id="GO:0004553">
    <property type="term" value="F:hydrolase activity, hydrolyzing O-glycosyl compounds"/>
    <property type="evidence" value="ECO:0007669"/>
    <property type="project" value="InterPro"/>
</dbReference>
<evidence type="ECO:0000256" key="3">
    <source>
        <dbReference type="ARBA" id="ARBA00023277"/>
    </source>
</evidence>
<evidence type="ECO:0000256" key="4">
    <source>
        <dbReference type="ARBA" id="ARBA00023295"/>
    </source>
</evidence>
<keyword evidence="1" id="KW-0378">Hydrolase</keyword>
<evidence type="ECO:0000313" key="11">
    <source>
        <dbReference type="Proteomes" id="UP000688947"/>
    </source>
</evidence>
<keyword evidence="8" id="KW-0812">Transmembrane</keyword>
<dbReference type="Proteomes" id="UP000688947">
    <property type="component" value="Unassembled WGS sequence"/>
</dbReference>
<accession>A0A8T1UGP2</accession>
<evidence type="ECO:0000256" key="5">
    <source>
        <dbReference type="ARBA" id="ARBA00023326"/>
    </source>
</evidence>
<keyword evidence="4" id="KW-0326">Glycosidase</keyword>
<keyword evidence="3" id="KW-0119">Carbohydrate metabolism</keyword>
<evidence type="ECO:0000256" key="7">
    <source>
        <dbReference type="SAM" id="MobiDB-lite"/>
    </source>
</evidence>
<evidence type="ECO:0000256" key="8">
    <source>
        <dbReference type="SAM" id="Phobius"/>
    </source>
</evidence>
<dbReference type="GO" id="GO:0030245">
    <property type="term" value="P:cellulose catabolic process"/>
    <property type="evidence" value="ECO:0007669"/>
    <property type="project" value="UniProtKB-KW"/>
</dbReference>
<feature type="domain" description="Glycoside hydrolase family 5" evidence="9">
    <location>
        <begin position="327"/>
        <end position="670"/>
    </location>
</feature>
<feature type="coiled-coil region" evidence="6">
    <location>
        <begin position="124"/>
        <end position="151"/>
    </location>
</feature>
<protein>
    <recommendedName>
        <fullName evidence="9">Glycoside hydrolase family 5 domain-containing protein</fullName>
    </recommendedName>
</protein>
<comment type="caution">
    <text evidence="10">The sequence shown here is derived from an EMBL/GenBank/DDBJ whole genome shotgun (WGS) entry which is preliminary data.</text>
</comment>
<evidence type="ECO:0000256" key="1">
    <source>
        <dbReference type="ARBA" id="ARBA00022801"/>
    </source>
</evidence>
<dbReference type="EMBL" id="JAENGZ010000300">
    <property type="protein sequence ID" value="KAG6962627.1"/>
    <property type="molecule type" value="Genomic_DNA"/>
</dbReference>
<dbReference type="InterPro" id="IPR001547">
    <property type="entry name" value="Glyco_hydro_5"/>
</dbReference>
<organism evidence="10 11">
    <name type="scientific">Phytophthora cactorum</name>
    <dbReference type="NCBI Taxonomy" id="29920"/>
    <lineage>
        <taxon>Eukaryota</taxon>
        <taxon>Sar</taxon>
        <taxon>Stramenopiles</taxon>
        <taxon>Oomycota</taxon>
        <taxon>Peronosporomycetes</taxon>
        <taxon>Peronosporales</taxon>
        <taxon>Peronosporaceae</taxon>
        <taxon>Phytophthora</taxon>
    </lineage>
</organism>
<evidence type="ECO:0000259" key="9">
    <source>
        <dbReference type="Pfam" id="PF00150"/>
    </source>
</evidence>
<feature type="transmembrane region" description="Helical" evidence="8">
    <location>
        <begin position="242"/>
        <end position="266"/>
    </location>
</feature>
<reference evidence="10" key="1">
    <citation type="submission" date="2021-01" db="EMBL/GenBank/DDBJ databases">
        <title>Phytophthora aleatoria, a newly-described species from Pinus radiata is distinct from Phytophthora cactorum isolates based on comparative genomics.</title>
        <authorList>
            <person name="Mcdougal R."/>
            <person name="Panda P."/>
            <person name="Williams N."/>
            <person name="Studholme D.J."/>
        </authorList>
    </citation>
    <scope>NUCLEOTIDE SEQUENCE</scope>
    <source>
        <strain evidence="10">NZFS 3830</strain>
    </source>
</reference>
<dbReference type="VEuPathDB" id="FungiDB:PC110_g3707"/>